<dbReference type="SUPFAM" id="SSF101821">
    <property type="entry name" value="Aminopeptidase/glucanase lid domain"/>
    <property type="match status" value="1"/>
</dbReference>
<dbReference type="Gene3D" id="2.40.30.40">
    <property type="entry name" value="Peptidase M42, domain 2"/>
    <property type="match status" value="1"/>
</dbReference>
<dbReference type="Gene3D" id="3.40.630.10">
    <property type="entry name" value="Zn peptidases"/>
    <property type="match status" value="1"/>
</dbReference>
<evidence type="ECO:0008006" key="7">
    <source>
        <dbReference type="Google" id="ProtNLM"/>
    </source>
</evidence>
<dbReference type="AlphaFoldDB" id="A0A381PP80"/>
<dbReference type="Pfam" id="PF05343">
    <property type="entry name" value="Peptidase_M42"/>
    <property type="match status" value="1"/>
</dbReference>
<keyword evidence="3" id="KW-0645">Protease</keyword>
<evidence type="ECO:0000256" key="5">
    <source>
        <dbReference type="ARBA" id="ARBA00022801"/>
    </source>
</evidence>
<accession>A0A381PP80</accession>
<dbReference type="GO" id="GO:0046872">
    <property type="term" value="F:metal ion binding"/>
    <property type="evidence" value="ECO:0007669"/>
    <property type="project" value="UniProtKB-KW"/>
</dbReference>
<dbReference type="InterPro" id="IPR051464">
    <property type="entry name" value="Peptidase_M42_aminopept"/>
</dbReference>
<dbReference type="GO" id="GO:0006508">
    <property type="term" value="P:proteolysis"/>
    <property type="evidence" value="ECO:0007669"/>
    <property type="project" value="UniProtKB-KW"/>
</dbReference>
<dbReference type="GO" id="GO:0004177">
    <property type="term" value="F:aminopeptidase activity"/>
    <property type="evidence" value="ECO:0007669"/>
    <property type="project" value="UniProtKB-KW"/>
</dbReference>
<evidence type="ECO:0000256" key="1">
    <source>
        <dbReference type="ARBA" id="ARBA00006272"/>
    </source>
</evidence>
<organism evidence="6">
    <name type="scientific">marine metagenome</name>
    <dbReference type="NCBI Taxonomy" id="408172"/>
    <lineage>
        <taxon>unclassified sequences</taxon>
        <taxon>metagenomes</taxon>
        <taxon>ecological metagenomes</taxon>
    </lineage>
</organism>
<proteinExistence type="inferred from homology"/>
<dbReference type="PANTHER" id="PTHR32481:SF20">
    <property type="entry name" value="AMINOPEPTIDASE YSDC"/>
    <property type="match status" value="1"/>
</dbReference>
<protein>
    <recommendedName>
        <fullName evidence="7">Endoglucanase</fullName>
    </recommendedName>
</protein>
<gene>
    <name evidence="6" type="ORF">METZ01_LOCUS21268</name>
</gene>
<dbReference type="InterPro" id="IPR008007">
    <property type="entry name" value="Peptidase_M42"/>
</dbReference>
<keyword evidence="5" id="KW-0378">Hydrolase</keyword>
<keyword evidence="4" id="KW-0479">Metal-binding</keyword>
<dbReference type="EMBL" id="UINC01001038">
    <property type="protein sequence ID" value="SUZ68414.1"/>
    <property type="molecule type" value="Genomic_DNA"/>
</dbReference>
<keyword evidence="2" id="KW-0031">Aminopeptidase</keyword>
<evidence type="ECO:0000256" key="4">
    <source>
        <dbReference type="ARBA" id="ARBA00022723"/>
    </source>
</evidence>
<evidence type="ECO:0000313" key="6">
    <source>
        <dbReference type="EMBL" id="SUZ68414.1"/>
    </source>
</evidence>
<reference evidence="6" key="1">
    <citation type="submission" date="2018-05" db="EMBL/GenBank/DDBJ databases">
        <authorList>
            <person name="Lanie J.A."/>
            <person name="Ng W.-L."/>
            <person name="Kazmierczak K.M."/>
            <person name="Andrzejewski T.M."/>
            <person name="Davidsen T.M."/>
            <person name="Wayne K.J."/>
            <person name="Tettelin H."/>
            <person name="Glass J.I."/>
            <person name="Rusch D."/>
            <person name="Podicherti R."/>
            <person name="Tsui H.-C.T."/>
            <person name="Winkler M.E."/>
        </authorList>
    </citation>
    <scope>NUCLEOTIDE SEQUENCE</scope>
</reference>
<sequence>MNQPPAFLASLLDAAGPSGFEVDAARLWRAEAETFADSVTTDVSGNTIATVNPDGRPRIMLAGHIDEIGLQVTHIDEDGFLYIAGIGGWDPQVLVGQRVKILGSPGGVVGVVGKKAIHLLKVAERKSASQIDQLWVDVGVGSRAEATELGLRVGDAMVIDAAMVSLAGDRIASRAIDNRIGAYVVLEALRLLSDLSPTASAVAVATVQEEIGGGSGGGARSSAFGLEPDAALVVDVTFSTDVPDIEKKQLGEHNLGGGPVLSRGSAAHPVIFDLLVEVAEAEDIAHTIQASPRSTRTDADSIYLTRSGVPTGLVSVPNRYMHSPNEIVSLTDLESAARLLAAFVMSLDEDTDFTPR</sequence>
<dbReference type="PIRSF" id="PIRSF001123">
    <property type="entry name" value="PepA_GA"/>
    <property type="match status" value="1"/>
</dbReference>
<evidence type="ECO:0000256" key="2">
    <source>
        <dbReference type="ARBA" id="ARBA00022438"/>
    </source>
</evidence>
<comment type="similarity">
    <text evidence="1">Belongs to the peptidase M42 family.</text>
</comment>
<name>A0A381PP80_9ZZZZ</name>
<evidence type="ECO:0000256" key="3">
    <source>
        <dbReference type="ARBA" id="ARBA00022670"/>
    </source>
</evidence>
<dbReference type="PANTHER" id="PTHR32481">
    <property type="entry name" value="AMINOPEPTIDASE"/>
    <property type="match status" value="1"/>
</dbReference>
<dbReference type="SUPFAM" id="SSF53187">
    <property type="entry name" value="Zn-dependent exopeptidases"/>
    <property type="match status" value="1"/>
</dbReference>
<dbReference type="InterPro" id="IPR023367">
    <property type="entry name" value="Peptidase_M42_dom2"/>
</dbReference>